<organism evidence="2">
    <name type="scientific">Phaeocystis antarctica</name>
    <dbReference type="NCBI Taxonomy" id="33657"/>
    <lineage>
        <taxon>Eukaryota</taxon>
        <taxon>Haptista</taxon>
        <taxon>Haptophyta</taxon>
        <taxon>Prymnesiophyceae</taxon>
        <taxon>Phaeocystales</taxon>
        <taxon>Phaeocystaceae</taxon>
        <taxon>Phaeocystis</taxon>
    </lineage>
</organism>
<keyword evidence="1" id="KW-0732">Signal</keyword>
<dbReference type="EMBL" id="HBEP01036008">
    <property type="protein sequence ID" value="CAD8510490.1"/>
    <property type="molecule type" value="Transcribed_RNA"/>
</dbReference>
<evidence type="ECO:0000256" key="1">
    <source>
        <dbReference type="SAM" id="SignalP"/>
    </source>
</evidence>
<gene>
    <name evidence="2" type="ORF">PANT1444_LOCUS20392</name>
</gene>
<proteinExistence type="predicted"/>
<evidence type="ECO:0000313" key="2">
    <source>
        <dbReference type="EMBL" id="CAD8510490.1"/>
    </source>
</evidence>
<name>A0A7S0I498_9EUKA</name>
<sequence>MPASSARVLLLVSASLLAAVNAMHQNPGCKPHFHTSEDLDDHVDTATMVPASVTLDGAAFGFPSDGTTEKNTCDELAAVGADGVIRGVSSPIEQGFALGFIATIGEPVHFKYWNGKTKQEYEVEYDFKMSKNAQLGSFGKPLVLNLGKAVASTKRKKSATKKEEL</sequence>
<protein>
    <submittedName>
        <fullName evidence="2">Uncharacterized protein</fullName>
    </submittedName>
</protein>
<dbReference type="AlphaFoldDB" id="A0A7S0I498"/>
<feature type="signal peptide" evidence="1">
    <location>
        <begin position="1"/>
        <end position="22"/>
    </location>
</feature>
<accession>A0A7S0I498</accession>
<feature type="chain" id="PRO_5031292746" evidence="1">
    <location>
        <begin position="23"/>
        <end position="165"/>
    </location>
</feature>
<reference evidence="2" key="1">
    <citation type="submission" date="2021-01" db="EMBL/GenBank/DDBJ databases">
        <authorList>
            <person name="Corre E."/>
            <person name="Pelletier E."/>
            <person name="Niang G."/>
            <person name="Scheremetjew M."/>
            <person name="Finn R."/>
            <person name="Kale V."/>
            <person name="Holt S."/>
            <person name="Cochrane G."/>
            <person name="Meng A."/>
            <person name="Brown T."/>
            <person name="Cohen L."/>
        </authorList>
    </citation>
    <scope>NUCLEOTIDE SEQUENCE</scope>
    <source>
        <strain evidence="2">CCMP1374</strain>
    </source>
</reference>